<evidence type="ECO:0000313" key="2">
    <source>
        <dbReference type="EMBL" id="CAH2222698.1"/>
    </source>
</evidence>
<proteinExistence type="predicted"/>
<dbReference type="EMBL" id="OW240912">
    <property type="protein sequence ID" value="CAH2222698.1"/>
    <property type="molecule type" value="Genomic_DNA"/>
</dbReference>
<feature type="compositionally biased region" description="Basic residues" evidence="1">
    <location>
        <begin position="1"/>
        <end position="11"/>
    </location>
</feature>
<name>A0AAD1R2P1_PELCU</name>
<organism evidence="2 3">
    <name type="scientific">Pelobates cultripes</name>
    <name type="common">Western spadefoot toad</name>
    <dbReference type="NCBI Taxonomy" id="61616"/>
    <lineage>
        <taxon>Eukaryota</taxon>
        <taxon>Metazoa</taxon>
        <taxon>Chordata</taxon>
        <taxon>Craniata</taxon>
        <taxon>Vertebrata</taxon>
        <taxon>Euteleostomi</taxon>
        <taxon>Amphibia</taxon>
        <taxon>Batrachia</taxon>
        <taxon>Anura</taxon>
        <taxon>Pelobatoidea</taxon>
        <taxon>Pelobatidae</taxon>
        <taxon>Pelobates</taxon>
    </lineage>
</organism>
<sequence>PRKNHHKHTHLRPTTTREPNITNNTPTPMTKGKKPKGNSGQHTLTPDPHHYSPHQTKQTRKDQSRKLPKTQCPQLR</sequence>
<protein>
    <submittedName>
        <fullName evidence="2">Uncharacterized protein</fullName>
    </submittedName>
</protein>
<feature type="region of interest" description="Disordered" evidence="1">
    <location>
        <begin position="1"/>
        <end position="76"/>
    </location>
</feature>
<feature type="non-terminal residue" evidence="2">
    <location>
        <position position="1"/>
    </location>
</feature>
<dbReference type="Proteomes" id="UP001295444">
    <property type="component" value="Chromosome 01"/>
</dbReference>
<accession>A0AAD1R2P1</accession>
<feature type="non-terminal residue" evidence="2">
    <location>
        <position position="76"/>
    </location>
</feature>
<dbReference type="AlphaFoldDB" id="A0AAD1R2P1"/>
<reference evidence="2" key="1">
    <citation type="submission" date="2022-03" db="EMBL/GenBank/DDBJ databases">
        <authorList>
            <person name="Alioto T."/>
            <person name="Alioto T."/>
            <person name="Gomez Garrido J."/>
        </authorList>
    </citation>
    <scope>NUCLEOTIDE SEQUENCE</scope>
</reference>
<evidence type="ECO:0000313" key="3">
    <source>
        <dbReference type="Proteomes" id="UP001295444"/>
    </source>
</evidence>
<gene>
    <name evidence="2" type="ORF">PECUL_23A056566</name>
</gene>
<feature type="compositionally biased region" description="Low complexity" evidence="1">
    <location>
        <begin position="13"/>
        <end position="30"/>
    </location>
</feature>
<evidence type="ECO:0000256" key="1">
    <source>
        <dbReference type="SAM" id="MobiDB-lite"/>
    </source>
</evidence>
<keyword evidence="3" id="KW-1185">Reference proteome</keyword>